<evidence type="ECO:0000313" key="2">
    <source>
        <dbReference type="Proteomes" id="UP000002499"/>
    </source>
</evidence>
<protein>
    <submittedName>
        <fullName evidence="1">Polysaccharide export protein (CAP59)</fullName>
    </submittedName>
</protein>
<dbReference type="EMBL" id="GL698486">
    <property type="protein sequence ID" value="EFY90951.1"/>
    <property type="molecule type" value="Genomic_DNA"/>
</dbReference>
<accession>E9DZL9</accession>
<dbReference type="InterPro" id="IPR021047">
    <property type="entry name" value="Mannosyltransferase_CMT1"/>
</dbReference>
<reference evidence="1 2" key="1">
    <citation type="journal article" date="2011" name="PLoS Genet.">
        <title>Genome sequencing and comparative transcriptomics of the model entomopathogenic fungi Metarhizium anisopliae and M. acridum.</title>
        <authorList>
            <person name="Gao Q."/>
            <person name="Jin K."/>
            <person name="Ying S.H."/>
            <person name="Zhang Y."/>
            <person name="Xiao G."/>
            <person name="Shang Y."/>
            <person name="Duan Z."/>
            <person name="Hu X."/>
            <person name="Xie X.Q."/>
            <person name="Zhou G."/>
            <person name="Peng G."/>
            <person name="Luo Z."/>
            <person name="Huang W."/>
            <person name="Wang B."/>
            <person name="Fang W."/>
            <person name="Wang S."/>
            <person name="Zhong Y."/>
            <person name="Ma L.J."/>
            <person name="St Leger R.J."/>
            <person name="Zhao G.P."/>
            <person name="Pei Y."/>
            <person name="Feng M.G."/>
            <person name="Xia Y."/>
            <person name="Wang C."/>
        </authorList>
    </citation>
    <scope>NUCLEOTIDE SEQUENCE [LARGE SCALE GENOMIC DNA]</scope>
    <source>
        <strain evidence="1 2">CQMa 102</strain>
    </source>
</reference>
<dbReference type="eggNOG" id="ENOG502RJAT">
    <property type="taxonomic scope" value="Eukaryota"/>
</dbReference>
<dbReference type="OMA" id="YIASMHW"/>
<keyword evidence="2" id="KW-1185">Reference proteome</keyword>
<dbReference type="HOGENOM" id="CLU_040564_1_0_1"/>
<sequence>MVLTPANRLYIRRILRLRVTRVAVCLFLLFNFIDVLRIHHNLSHGDVQRRSNPPGPGPSRPHERIYIASMHFNNGAILKSHWNDAVIGLTETFGPKNVFVSIFESGSWDDSKEVLRELDRDLERRGVPHRVEVSDVTHQDELDSADKGDGWIDTPRKKKELRRIPYLSRLRNKTIKDLLHLHKQGVEFDKVLFLNDVVFTVEDVLTLMDTNGVVMPAEPFVSSTKLRFRGVPDSLANYHLEGSECCLIHADNPLSRTLGVYLNPKVKTLDINYIGRGGCTIKG</sequence>
<dbReference type="STRING" id="655827.E9DZL9"/>
<dbReference type="Proteomes" id="UP000002499">
    <property type="component" value="Unassembled WGS sequence"/>
</dbReference>
<proteinExistence type="predicted"/>
<dbReference type="OrthoDB" id="262547at2759"/>
<dbReference type="InParanoid" id="E9DZL9"/>
<name>E9DZL9_METAQ</name>
<gene>
    <name evidence="1" type="ORF">MAC_03067</name>
</gene>
<dbReference type="AlphaFoldDB" id="E9DZL9"/>
<dbReference type="PANTHER" id="PTHR34144:SF7">
    <property type="entry name" value="EXPORT PROTEIN (CAP59), PUTATIVE (AFU_ORTHOLOGUE AFUA_7G05020)-RELATED"/>
    <property type="match status" value="1"/>
</dbReference>
<evidence type="ECO:0000313" key="1">
    <source>
        <dbReference type="EMBL" id="EFY90951.1"/>
    </source>
</evidence>
<dbReference type="Pfam" id="PF11735">
    <property type="entry name" value="CAP59_mtransfer"/>
    <property type="match status" value="2"/>
</dbReference>
<organism evidence="2">
    <name type="scientific">Metarhizium acridum (strain CQMa 102)</name>
    <dbReference type="NCBI Taxonomy" id="655827"/>
    <lineage>
        <taxon>Eukaryota</taxon>
        <taxon>Fungi</taxon>
        <taxon>Dikarya</taxon>
        <taxon>Ascomycota</taxon>
        <taxon>Pezizomycotina</taxon>
        <taxon>Sordariomycetes</taxon>
        <taxon>Hypocreomycetidae</taxon>
        <taxon>Hypocreales</taxon>
        <taxon>Clavicipitaceae</taxon>
        <taxon>Metarhizium</taxon>
    </lineage>
</organism>
<dbReference type="PANTHER" id="PTHR34144">
    <property type="entry name" value="CHROMOSOME 8, WHOLE GENOME SHOTGUN SEQUENCE"/>
    <property type="match status" value="1"/>
</dbReference>